<name>A0ABV2G7P7_9BACL</name>
<comment type="caution">
    <text evidence="2">The sequence shown here is derived from an EMBL/GenBank/DDBJ whole genome shotgun (WGS) entry which is preliminary data.</text>
</comment>
<keyword evidence="3" id="KW-1185">Reference proteome</keyword>
<evidence type="ECO:0000313" key="3">
    <source>
        <dbReference type="Proteomes" id="UP001549099"/>
    </source>
</evidence>
<accession>A0ABV2G7P7</accession>
<reference evidence="2 3" key="1">
    <citation type="submission" date="2024-06" db="EMBL/GenBank/DDBJ databases">
        <title>Genomic Encyclopedia of Type Strains, Phase IV (KMG-IV): sequencing the most valuable type-strain genomes for metagenomic binning, comparative biology and taxonomic classification.</title>
        <authorList>
            <person name="Goeker M."/>
        </authorList>
    </citation>
    <scope>NUCLEOTIDE SEQUENCE [LARGE SCALE GENOMIC DNA]</scope>
    <source>
        <strain evidence="2 3">DSM 26128</strain>
    </source>
</reference>
<evidence type="ECO:0000313" key="2">
    <source>
        <dbReference type="EMBL" id="MET3574315.1"/>
    </source>
</evidence>
<dbReference type="Proteomes" id="UP001549099">
    <property type="component" value="Unassembled WGS sequence"/>
</dbReference>
<proteinExistence type="predicted"/>
<gene>
    <name evidence="2" type="ORF">ABID49_000191</name>
</gene>
<protein>
    <submittedName>
        <fullName evidence="2">Uncharacterized protein</fullName>
    </submittedName>
</protein>
<feature type="compositionally biased region" description="Low complexity" evidence="1">
    <location>
        <begin position="15"/>
        <end position="28"/>
    </location>
</feature>
<feature type="region of interest" description="Disordered" evidence="1">
    <location>
        <begin position="1"/>
        <end position="60"/>
    </location>
</feature>
<sequence length="77" mass="8289">MRMLDREGRRRLKAARAAARGNAPRSAGPKSSRPAGMPPLRAPRGEGRRAGIRAAPSQTRVEPRIQGVSVMKTGTPF</sequence>
<evidence type="ECO:0000256" key="1">
    <source>
        <dbReference type="SAM" id="MobiDB-lite"/>
    </source>
</evidence>
<dbReference type="EMBL" id="JBEPLW010000001">
    <property type="protein sequence ID" value="MET3574315.1"/>
    <property type="molecule type" value="Genomic_DNA"/>
</dbReference>
<organism evidence="2 3">
    <name type="scientific">Bhargavaea ullalensis</name>
    <dbReference type="NCBI Taxonomy" id="1265685"/>
    <lineage>
        <taxon>Bacteria</taxon>
        <taxon>Bacillati</taxon>
        <taxon>Bacillota</taxon>
        <taxon>Bacilli</taxon>
        <taxon>Bacillales</taxon>
        <taxon>Caryophanaceae</taxon>
        <taxon>Bhargavaea</taxon>
    </lineage>
</organism>